<evidence type="ECO:0000313" key="3">
    <source>
        <dbReference type="Proteomes" id="UP000664203"/>
    </source>
</evidence>
<feature type="region of interest" description="Disordered" evidence="1">
    <location>
        <begin position="396"/>
        <end position="431"/>
    </location>
</feature>
<dbReference type="EMBL" id="CAJPDR010000216">
    <property type="protein sequence ID" value="CAF9926652.1"/>
    <property type="molecule type" value="Genomic_DNA"/>
</dbReference>
<feature type="region of interest" description="Disordered" evidence="1">
    <location>
        <begin position="320"/>
        <end position="359"/>
    </location>
</feature>
<evidence type="ECO:0000256" key="1">
    <source>
        <dbReference type="SAM" id="MobiDB-lite"/>
    </source>
</evidence>
<organism evidence="2 3">
    <name type="scientific">Alectoria fallacina</name>
    <dbReference type="NCBI Taxonomy" id="1903189"/>
    <lineage>
        <taxon>Eukaryota</taxon>
        <taxon>Fungi</taxon>
        <taxon>Dikarya</taxon>
        <taxon>Ascomycota</taxon>
        <taxon>Pezizomycotina</taxon>
        <taxon>Lecanoromycetes</taxon>
        <taxon>OSLEUM clade</taxon>
        <taxon>Lecanoromycetidae</taxon>
        <taxon>Lecanorales</taxon>
        <taxon>Lecanorineae</taxon>
        <taxon>Parmeliaceae</taxon>
        <taxon>Alectoria</taxon>
    </lineage>
</organism>
<feature type="compositionally biased region" description="Basic and acidic residues" evidence="1">
    <location>
        <begin position="971"/>
        <end position="983"/>
    </location>
</feature>
<dbReference type="Proteomes" id="UP000664203">
    <property type="component" value="Unassembled WGS sequence"/>
</dbReference>
<keyword evidence="3" id="KW-1185">Reference proteome</keyword>
<feature type="compositionally biased region" description="Basic and acidic residues" evidence="1">
    <location>
        <begin position="945"/>
        <end position="962"/>
    </location>
</feature>
<feature type="region of interest" description="Disordered" evidence="1">
    <location>
        <begin position="448"/>
        <end position="663"/>
    </location>
</feature>
<feature type="compositionally biased region" description="Basic and acidic residues" evidence="1">
    <location>
        <begin position="925"/>
        <end position="936"/>
    </location>
</feature>
<reference evidence="2" key="1">
    <citation type="submission" date="2021-03" db="EMBL/GenBank/DDBJ databases">
        <authorList>
            <person name="Tagirdzhanova G."/>
        </authorList>
    </citation>
    <scope>NUCLEOTIDE SEQUENCE</scope>
</reference>
<feature type="compositionally biased region" description="Acidic residues" evidence="1">
    <location>
        <begin position="483"/>
        <end position="496"/>
    </location>
</feature>
<feature type="compositionally biased region" description="Low complexity" evidence="1">
    <location>
        <begin position="792"/>
        <end position="801"/>
    </location>
</feature>
<gene>
    <name evidence="2" type="ORF">ALECFALPRED_003497</name>
</gene>
<protein>
    <submittedName>
        <fullName evidence="2">Uncharacterized protein</fullName>
    </submittedName>
</protein>
<feature type="region of interest" description="Disordered" evidence="1">
    <location>
        <begin position="784"/>
        <end position="812"/>
    </location>
</feature>
<name>A0A8H3FK95_9LECA</name>
<feature type="compositionally biased region" description="Polar residues" evidence="1">
    <location>
        <begin position="497"/>
        <end position="506"/>
    </location>
</feature>
<accession>A0A8H3FK95</accession>
<sequence length="1004" mass="107892">MTSFLSTAYCHLKGQGGQPPLLQARESVDLAKEKSRKVYLFCKGLEHFCEILYKEPVDETTVSVPGMHDQAATSTYATTAMEVDQQTITSASENDPNPPVATGAVTEAILDQEPQKDLSNKGELLFQSLFEVKNTPPGSPGSATSSSTLVNPQSRKVSPTAVKDFAYPSSDSNRVLDPVAIIEETTKKELLKQLKKKTAAEEKTSRKAVKLTARIKAVSAELKLVKANVQNSEAQADLAKTHANAMTLSNVVLREAVQEISLELSREKNISQLRGTQSQGEAAWDQQKEESLQNHLEMVDEVGANVYHDIANLLNASVQRDQTSDDTEDQEPVQQANVPLPTDDDVESNEFGSSAVGVHGQKAIEEPQAKVAGSNFAGGANEESLAEVNGEELNNNACTDEDTEEEQVGNVSCPAEESEEEKIEDGTYPVEETTKKFESNVEWIFPGLKPKDCAVGKGQNTVDPIAADFEDAIPDQDGFSESSGEEQESEVDDDDSTPTVEDTVSGSDCDEYPTAQEPATESQDHVQGLGIDSTGEISGDVEFAEAAGPATLWGILESDQVEDEAAAHEEVADVPGAEASGPATVWGILRSDRESSSDDFSDEELEDKAEEKGSFVPDESESNGFAGSEDQDDAELLGLPHDRYPPDFNGDANIPCDANDSGEEIMEPATTTTAPVVEEDMAPSPHGSVDGDKVALQDIGIEEVAVEETVEAVGLDSPDDALEAVAEPIGNLKGADEDEYEVDNGVAETVHLQESVISVGTNTPIGAIEEVNEYFGNATVVQEEGREEDQAAQEADASEAQVISEQPKDNCEDRGFEFSGDDAIVRALPEEKQGPEEGETLAGPAVACNMRVTCEEVTENESNEDHKLHDVAIAGPSITTAECGDANSGVVHPQPATLLDTLASPSGASPPYQAEVFEFINPMPKAKEISKTEKRKLERRRAAAKKADEAALERRMEEEAAKTPEALAQRQAEEDTRLGEKRLKLQAARMQERLEKEANVPGAK</sequence>
<feature type="region of interest" description="Disordered" evidence="1">
    <location>
        <begin position="925"/>
        <end position="1004"/>
    </location>
</feature>
<dbReference type="AlphaFoldDB" id="A0A8H3FK95"/>
<feature type="compositionally biased region" description="Acidic residues" evidence="1">
    <location>
        <begin position="597"/>
        <end position="608"/>
    </location>
</feature>
<evidence type="ECO:0000313" key="2">
    <source>
        <dbReference type="EMBL" id="CAF9926652.1"/>
    </source>
</evidence>
<feature type="region of interest" description="Disordered" evidence="1">
    <location>
        <begin position="132"/>
        <end position="155"/>
    </location>
</feature>
<proteinExistence type="predicted"/>
<dbReference type="OrthoDB" id="5403863at2759"/>
<comment type="caution">
    <text evidence="2">The sequence shown here is derived from an EMBL/GenBank/DDBJ whole genome shotgun (WGS) entry which is preliminary data.</text>
</comment>